<evidence type="ECO:0000256" key="2">
    <source>
        <dbReference type="ARBA" id="ARBA00022723"/>
    </source>
</evidence>
<evidence type="ECO:0000256" key="1">
    <source>
        <dbReference type="ARBA" id="ARBA00004123"/>
    </source>
</evidence>
<accession>A0AAV4V0N6</accession>
<protein>
    <recommendedName>
        <fullName evidence="9">C2H2-type domain-containing protein</fullName>
    </recommendedName>
</protein>
<dbReference type="GO" id="GO:0000978">
    <property type="term" value="F:RNA polymerase II cis-regulatory region sequence-specific DNA binding"/>
    <property type="evidence" value="ECO:0007669"/>
    <property type="project" value="TreeGrafter"/>
</dbReference>
<sequence length="161" mass="18593">MILFLVPIPDECSEDFTGQNLHHTLIPTPSKSKPIYKCPYCMKDCQFKSSLNQHLLVHTGEKPYACEFCRNVFANILWKKPNVGMSGQPDPLSPNYVKNLLSTKLKHHCQFCPKSAFYSKFELVRHTRMHTGERPFVCDLCSKSFKSNQALKYHKVNAHNF</sequence>
<organism evidence="10 11">
    <name type="scientific">Caerostris extrusa</name>
    <name type="common">Bark spider</name>
    <name type="synonym">Caerostris bankana</name>
    <dbReference type="NCBI Taxonomy" id="172846"/>
    <lineage>
        <taxon>Eukaryota</taxon>
        <taxon>Metazoa</taxon>
        <taxon>Ecdysozoa</taxon>
        <taxon>Arthropoda</taxon>
        <taxon>Chelicerata</taxon>
        <taxon>Arachnida</taxon>
        <taxon>Araneae</taxon>
        <taxon>Araneomorphae</taxon>
        <taxon>Entelegynae</taxon>
        <taxon>Araneoidea</taxon>
        <taxon>Araneidae</taxon>
        <taxon>Caerostris</taxon>
    </lineage>
</organism>
<keyword evidence="7" id="KW-0539">Nucleus</keyword>
<dbReference type="FunFam" id="3.30.160.60:FF:002349">
    <property type="entry name" value="Zinc finger and BTB domain-containing 40"/>
    <property type="match status" value="1"/>
</dbReference>
<dbReference type="PROSITE" id="PS50157">
    <property type="entry name" value="ZINC_FINGER_C2H2_2"/>
    <property type="match status" value="3"/>
</dbReference>
<evidence type="ECO:0000259" key="9">
    <source>
        <dbReference type="PROSITE" id="PS50157"/>
    </source>
</evidence>
<gene>
    <name evidence="10" type="ORF">CEXT_163781</name>
</gene>
<feature type="domain" description="C2H2-type" evidence="9">
    <location>
        <begin position="107"/>
        <end position="135"/>
    </location>
</feature>
<dbReference type="PANTHER" id="PTHR24390:SF159">
    <property type="entry name" value="GROWTH FACTOR INDEPENDENT 1 TRANSCRIPTIONAL REPRESSOR"/>
    <property type="match status" value="1"/>
</dbReference>
<evidence type="ECO:0000256" key="8">
    <source>
        <dbReference type="PROSITE-ProRule" id="PRU00042"/>
    </source>
</evidence>
<dbReference type="SUPFAM" id="SSF57667">
    <property type="entry name" value="beta-beta-alpha zinc fingers"/>
    <property type="match status" value="2"/>
</dbReference>
<evidence type="ECO:0000313" key="10">
    <source>
        <dbReference type="EMBL" id="GIY63259.1"/>
    </source>
</evidence>
<comment type="subcellular location">
    <subcellularLocation>
        <location evidence="1">Nucleus</location>
    </subcellularLocation>
</comment>
<dbReference type="GO" id="GO:0005634">
    <property type="term" value="C:nucleus"/>
    <property type="evidence" value="ECO:0007669"/>
    <property type="project" value="UniProtKB-SubCell"/>
</dbReference>
<dbReference type="PANTHER" id="PTHR24390">
    <property type="entry name" value="ZINC FINGER PROTEIN"/>
    <property type="match status" value="1"/>
</dbReference>
<evidence type="ECO:0000256" key="5">
    <source>
        <dbReference type="ARBA" id="ARBA00022833"/>
    </source>
</evidence>
<keyword evidence="11" id="KW-1185">Reference proteome</keyword>
<keyword evidence="4 8" id="KW-0863">Zinc-finger</keyword>
<dbReference type="SMART" id="SM00355">
    <property type="entry name" value="ZnF_C2H2"/>
    <property type="match status" value="3"/>
</dbReference>
<evidence type="ECO:0000256" key="7">
    <source>
        <dbReference type="ARBA" id="ARBA00023242"/>
    </source>
</evidence>
<feature type="domain" description="C2H2-type" evidence="9">
    <location>
        <begin position="136"/>
        <end position="161"/>
    </location>
</feature>
<dbReference type="InterPro" id="IPR036236">
    <property type="entry name" value="Znf_C2H2_sf"/>
</dbReference>
<reference evidence="10 11" key="1">
    <citation type="submission" date="2021-06" db="EMBL/GenBank/DDBJ databases">
        <title>Caerostris extrusa draft genome.</title>
        <authorList>
            <person name="Kono N."/>
            <person name="Arakawa K."/>
        </authorList>
    </citation>
    <scope>NUCLEOTIDE SEQUENCE [LARGE SCALE GENOMIC DNA]</scope>
</reference>
<proteinExistence type="predicted"/>
<feature type="domain" description="C2H2-type" evidence="9">
    <location>
        <begin position="36"/>
        <end position="63"/>
    </location>
</feature>
<dbReference type="InterPro" id="IPR013087">
    <property type="entry name" value="Znf_C2H2_type"/>
</dbReference>
<evidence type="ECO:0000313" key="11">
    <source>
        <dbReference type="Proteomes" id="UP001054945"/>
    </source>
</evidence>
<keyword evidence="2" id="KW-0479">Metal-binding</keyword>
<evidence type="ECO:0000256" key="6">
    <source>
        <dbReference type="ARBA" id="ARBA00023125"/>
    </source>
</evidence>
<dbReference type="PROSITE" id="PS00028">
    <property type="entry name" value="ZINC_FINGER_C2H2_1"/>
    <property type="match status" value="2"/>
</dbReference>
<keyword evidence="5" id="KW-0862">Zinc</keyword>
<dbReference type="GO" id="GO:0003700">
    <property type="term" value="F:DNA-binding transcription factor activity"/>
    <property type="evidence" value="ECO:0007669"/>
    <property type="project" value="TreeGrafter"/>
</dbReference>
<dbReference type="Pfam" id="PF13894">
    <property type="entry name" value="zf-C2H2_4"/>
    <property type="match status" value="1"/>
</dbReference>
<dbReference type="Gene3D" id="3.30.160.60">
    <property type="entry name" value="Classic Zinc Finger"/>
    <property type="match status" value="4"/>
</dbReference>
<evidence type="ECO:0000256" key="4">
    <source>
        <dbReference type="ARBA" id="ARBA00022771"/>
    </source>
</evidence>
<dbReference type="Proteomes" id="UP001054945">
    <property type="component" value="Unassembled WGS sequence"/>
</dbReference>
<dbReference type="AlphaFoldDB" id="A0AAV4V0N6"/>
<evidence type="ECO:0000256" key="3">
    <source>
        <dbReference type="ARBA" id="ARBA00022737"/>
    </source>
</evidence>
<comment type="caution">
    <text evidence="10">The sequence shown here is derived from an EMBL/GenBank/DDBJ whole genome shotgun (WGS) entry which is preliminary data.</text>
</comment>
<dbReference type="GO" id="GO:0008270">
    <property type="term" value="F:zinc ion binding"/>
    <property type="evidence" value="ECO:0007669"/>
    <property type="project" value="UniProtKB-KW"/>
</dbReference>
<dbReference type="EMBL" id="BPLR01013723">
    <property type="protein sequence ID" value="GIY63259.1"/>
    <property type="molecule type" value="Genomic_DNA"/>
</dbReference>
<name>A0AAV4V0N6_CAEEX</name>
<dbReference type="GO" id="GO:0006357">
    <property type="term" value="P:regulation of transcription by RNA polymerase II"/>
    <property type="evidence" value="ECO:0007669"/>
    <property type="project" value="TreeGrafter"/>
</dbReference>
<keyword evidence="6" id="KW-0238">DNA-binding</keyword>
<keyword evidence="3" id="KW-0677">Repeat</keyword>